<proteinExistence type="inferred from homology"/>
<protein>
    <submittedName>
        <fullName evidence="3">Phenylalanine ammonia-lyase</fullName>
    </submittedName>
</protein>
<dbReference type="CDD" id="cd00332">
    <property type="entry name" value="PAL-HAL"/>
    <property type="match status" value="1"/>
</dbReference>
<dbReference type="NCBIfam" id="TIGR01226">
    <property type="entry name" value="phe_am_lyase"/>
    <property type="match status" value="1"/>
</dbReference>
<dbReference type="InterPro" id="IPR001106">
    <property type="entry name" value="Aromatic_Lyase"/>
</dbReference>
<evidence type="ECO:0000313" key="3">
    <source>
        <dbReference type="EMBL" id="PWY89828.1"/>
    </source>
</evidence>
<organism evidence="3 4">
    <name type="scientific">Aspergillus heteromorphus CBS 117.55</name>
    <dbReference type="NCBI Taxonomy" id="1448321"/>
    <lineage>
        <taxon>Eukaryota</taxon>
        <taxon>Fungi</taxon>
        <taxon>Dikarya</taxon>
        <taxon>Ascomycota</taxon>
        <taxon>Pezizomycotina</taxon>
        <taxon>Eurotiomycetes</taxon>
        <taxon>Eurotiomycetidae</taxon>
        <taxon>Eurotiales</taxon>
        <taxon>Aspergillaceae</taxon>
        <taxon>Aspergillus</taxon>
        <taxon>Aspergillus subgen. Circumdati</taxon>
    </lineage>
</organism>
<dbReference type="PANTHER" id="PTHR10362">
    <property type="entry name" value="HISTIDINE AMMONIA-LYASE"/>
    <property type="match status" value="1"/>
</dbReference>
<dbReference type="Gene3D" id="1.20.200.10">
    <property type="entry name" value="Fumarase/aspartase (Central domain)"/>
    <property type="match status" value="1"/>
</dbReference>
<dbReference type="EMBL" id="MSFL01000003">
    <property type="protein sequence ID" value="PWY89828.1"/>
    <property type="molecule type" value="Genomic_DNA"/>
</dbReference>
<dbReference type="GeneID" id="37067923"/>
<dbReference type="RefSeq" id="XP_025402659.1">
    <property type="nucleotide sequence ID" value="XM_025545686.1"/>
</dbReference>
<accession>A0A317WYG8</accession>
<comment type="caution">
    <text evidence="3">The sequence shown here is derived from an EMBL/GenBank/DDBJ whole genome shotgun (WGS) entry which is preliminary data.</text>
</comment>
<dbReference type="PROSITE" id="PS00488">
    <property type="entry name" value="PAL_HISTIDASE"/>
    <property type="match status" value="1"/>
</dbReference>
<keyword evidence="2 3" id="KW-0456">Lyase</keyword>
<dbReference type="InterPro" id="IPR023144">
    <property type="entry name" value="Phe_NH3-lyase_shielding_dom_sf"/>
</dbReference>
<dbReference type="InterPro" id="IPR024083">
    <property type="entry name" value="Fumarase/histidase_N"/>
</dbReference>
<dbReference type="Gene3D" id="1.10.275.10">
    <property type="entry name" value="Fumarase/aspartase (N-terminal domain)"/>
    <property type="match status" value="1"/>
</dbReference>
<evidence type="ECO:0000256" key="1">
    <source>
        <dbReference type="ARBA" id="ARBA00007238"/>
    </source>
</evidence>
<dbReference type="VEuPathDB" id="FungiDB:BO70DRAFT_384864"/>
<dbReference type="STRING" id="1448321.A0A317WYG8"/>
<dbReference type="GO" id="GO:0005737">
    <property type="term" value="C:cytoplasm"/>
    <property type="evidence" value="ECO:0007669"/>
    <property type="project" value="InterPro"/>
</dbReference>
<dbReference type="AlphaFoldDB" id="A0A317WYG8"/>
<dbReference type="GO" id="GO:0006559">
    <property type="term" value="P:L-phenylalanine catabolic process"/>
    <property type="evidence" value="ECO:0007669"/>
    <property type="project" value="InterPro"/>
</dbReference>
<dbReference type="OrthoDB" id="10051290at2759"/>
<dbReference type="GO" id="GO:0016841">
    <property type="term" value="F:ammonia-lyase activity"/>
    <property type="evidence" value="ECO:0007669"/>
    <property type="project" value="InterPro"/>
</dbReference>
<dbReference type="Proteomes" id="UP000247233">
    <property type="component" value="Unassembled WGS sequence"/>
</dbReference>
<comment type="similarity">
    <text evidence="1 2">Belongs to the PAL/histidase family.</text>
</comment>
<dbReference type="SUPFAM" id="SSF48557">
    <property type="entry name" value="L-aspartase-like"/>
    <property type="match status" value="1"/>
</dbReference>
<dbReference type="InterPro" id="IPR005922">
    <property type="entry name" value="Phe_NH3-lyase"/>
</dbReference>
<dbReference type="InterPro" id="IPR022313">
    <property type="entry name" value="Phe/His_NH3-lyase_AS"/>
</dbReference>
<keyword evidence="4" id="KW-1185">Reference proteome</keyword>
<dbReference type="InterPro" id="IPR008948">
    <property type="entry name" value="L-Aspartase-like"/>
</dbReference>
<gene>
    <name evidence="3" type="ORF">BO70DRAFT_384864</name>
</gene>
<evidence type="ECO:0000313" key="4">
    <source>
        <dbReference type="Proteomes" id="UP000247233"/>
    </source>
</evidence>
<dbReference type="Pfam" id="PF00221">
    <property type="entry name" value="Lyase_aromatic"/>
    <property type="match status" value="1"/>
</dbReference>
<evidence type="ECO:0000256" key="2">
    <source>
        <dbReference type="RuleBase" id="RU003954"/>
    </source>
</evidence>
<sequence length="696" mass="75338">MNSVLIRHWAALNNVLANHDDARDLDGKTLDLATVVAGARYGKRVSLSQRTRDQIYRSEKALKKHLADGELIYGVNTGFGGSADTTTNAMLQAGIKVDGSNPSAVSKQFGNILPLDDPTSATIMPEAWTRATMIVRLNCLSLGASGIRQSVLDVLLQMIEDHITPRVPLRGSISASGDLNPLSYVGGAMQGHPSIHVWKRDHNSDCQVKGADVALSENSIQPVRLHAKEGLAIVNGTATSAAVGGLALHETLGLAAMSQILAAMSVEALHGMRESFDPFFAKVRPHPGQTTAANNLFKFLNKSKLLNDGDEMGPGVLRQDRYSIRTSAQWMGPLLEDLELAYQQISAELNSVTDNPLIDTSGPNARIMHGGNFQAKSVTSAMEKTRQALQSMGRMLFSQCTELIDPSKNHGLPPNLSADEPSISFTFKGVDIMIAALQSELGFLANPVGNHVQTAEMGNQALNSLALISSRYTLEAVTVLSQMAAAHLVAVCQALDLRVMNTQFMQALEQDFMAIFDASFKVHAMPSKNISVLAKEAWCAFSKQVGQLQSVDSGSRFHQAARAVLPIFVTALPPSDASPTLIQSWIDTLGAQALNSYRITHEAYCKNPDATPYLGQASRMMYAYVRQNLNIPFITEETLWRPLEPGETAGPAMPTMGDVIGIAYEAIRRGELYTVAVECIRNVEQDTVKCPNCLVK</sequence>
<reference evidence="3 4" key="1">
    <citation type="submission" date="2016-12" db="EMBL/GenBank/DDBJ databases">
        <title>The genomes of Aspergillus section Nigri reveals drivers in fungal speciation.</title>
        <authorList>
            <consortium name="DOE Joint Genome Institute"/>
            <person name="Vesth T.C."/>
            <person name="Nybo J."/>
            <person name="Theobald S."/>
            <person name="Brandl J."/>
            <person name="Frisvad J.C."/>
            <person name="Nielsen K.F."/>
            <person name="Lyhne E.K."/>
            <person name="Kogle M.E."/>
            <person name="Kuo A."/>
            <person name="Riley R."/>
            <person name="Clum A."/>
            <person name="Nolan M."/>
            <person name="Lipzen A."/>
            <person name="Salamov A."/>
            <person name="Henrissat B."/>
            <person name="Wiebenga A."/>
            <person name="De Vries R.P."/>
            <person name="Grigoriev I.V."/>
            <person name="Mortensen U.H."/>
            <person name="Andersen M.R."/>
            <person name="Baker S.E."/>
        </authorList>
    </citation>
    <scope>NUCLEOTIDE SEQUENCE [LARGE SCALE GENOMIC DNA]</scope>
    <source>
        <strain evidence="3 4">CBS 117.55</strain>
    </source>
</reference>
<dbReference type="Gene3D" id="1.10.274.20">
    <property type="entry name" value="Phenylalanine ammonia-lyase 1, domain 3"/>
    <property type="match status" value="1"/>
</dbReference>
<name>A0A317WYG8_9EURO</name>